<name>A0A0F9UT19_9ZZZZ</name>
<dbReference type="InterPro" id="IPR029002">
    <property type="entry name" value="PLPC/GPLD1"/>
</dbReference>
<keyword evidence="1" id="KW-0472">Membrane</keyword>
<evidence type="ECO:0000259" key="2">
    <source>
        <dbReference type="Pfam" id="PF00882"/>
    </source>
</evidence>
<dbReference type="SUPFAM" id="SSF48537">
    <property type="entry name" value="Phospholipase C/P1 nuclease"/>
    <property type="match status" value="1"/>
</dbReference>
<keyword evidence="1" id="KW-1133">Transmembrane helix</keyword>
<sequence>MKKKNTKIWVVIIISMQLLVLCSVITNASAFGNGRSTGDFNPNNPTDLMRVRVEHHGTHDWIAEAALDAIKHGSFAQEWKDKDGVIFWNEKRTIIFLVGTEAPDFGRNKDSPGGYTKTTLNGVPTGGYRRTNIHNMWFNIDHTPRTTDSMKKARFFILNLIDDYEKKVMSAFKKEQCDLAAFYIGYIVHLISDLATWTHIINSQNLWDTWEQYDEDKGYRPNTKGGIELVMLSIHPRFEADLQKYTRNRDESKFTYLKQFAVSPNGVENLKDIAVKLAFKTRFDSTATKEDLNKAIIPSSIQEGDHNAAWMFHQAVNWELKAYKPLKDQNSIQGLWYLDQIQENLNDAVRAAAKVIDYFGLKWNTETNRVCCEDNVNQALPQSMNISRGLMIAISLFMMMGIALSFFPLIVAQQVKEVFEEFPLHF</sequence>
<dbReference type="AlphaFoldDB" id="A0A0F9UT19"/>
<organism evidence="3">
    <name type="scientific">marine sediment metagenome</name>
    <dbReference type="NCBI Taxonomy" id="412755"/>
    <lineage>
        <taxon>unclassified sequences</taxon>
        <taxon>metagenomes</taxon>
        <taxon>ecological metagenomes</taxon>
    </lineage>
</organism>
<keyword evidence="1" id="KW-0812">Transmembrane</keyword>
<evidence type="ECO:0000256" key="1">
    <source>
        <dbReference type="SAM" id="Phobius"/>
    </source>
</evidence>
<dbReference type="EMBL" id="LAZR01000560">
    <property type="protein sequence ID" value="KKN64306.1"/>
    <property type="molecule type" value="Genomic_DNA"/>
</dbReference>
<protein>
    <recommendedName>
        <fullName evidence="2">Phospholipase C/D domain-containing protein</fullName>
    </recommendedName>
</protein>
<dbReference type="Pfam" id="PF00882">
    <property type="entry name" value="Zn_dep_PLPC"/>
    <property type="match status" value="1"/>
</dbReference>
<gene>
    <name evidence="3" type="ORF">LCGC14_0493090</name>
</gene>
<evidence type="ECO:0000313" key="3">
    <source>
        <dbReference type="EMBL" id="KKN64306.1"/>
    </source>
</evidence>
<proteinExistence type="predicted"/>
<feature type="transmembrane region" description="Helical" evidence="1">
    <location>
        <begin position="390"/>
        <end position="412"/>
    </location>
</feature>
<comment type="caution">
    <text evidence="3">The sequence shown here is derived from an EMBL/GenBank/DDBJ whole genome shotgun (WGS) entry which is preliminary data.</text>
</comment>
<reference evidence="3" key="1">
    <citation type="journal article" date="2015" name="Nature">
        <title>Complex archaea that bridge the gap between prokaryotes and eukaryotes.</title>
        <authorList>
            <person name="Spang A."/>
            <person name="Saw J.H."/>
            <person name="Jorgensen S.L."/>
            <person name="Zaremba-Niedzwiedzka K."/>
            <person name="Martijn J."/>
            <person name="Lind A.E."/>
            <person name="van Eijk R."/>
            <person name="Schleper C."/>
            <person name="Guy L."/>
            <person name="Ettema T.J."/>
        </authorList>
    </citation>
    <scope>NUCLEOTIDE SEQUENCE</scope>
</reference>
<dbReference type="InterPro" id="IPR008947">
    <property type="entry name" value="PLipase_C/P1_nuclease_dom_sf"/>
</dbReference>
<accession>A0A0F9UT19</accession>
<dbReference type="GO" id="GO:0016788">
    <property type="term" value="F:hydrolase activity, acting on ester bonds"/>
    <property type="evidence" value="ECO:0007669"/>
    <property type="project" value="InterPro"/>
</dbReference>
<feature type="domain" description="Phospholipase C/D" evidence="2">
    <location>
        <begin position="95"/>
        <end position="249"/>
    </location>
</feature>
<dbReference type="Gene3D" id="1.10.575.10">
    <property type="entry name" value="P1 Nuclease"/>
    <property type="match status" value="1"/>
</dbReference>